<sequence length="427" mass="49841">MKTIEEEIDECFVGPLTKIFDGGEAPEGWNIRKKAEQYNRSFHNQVWMIKFHHRMKPIYWRLLSGDYSESIDCSDVLYPVSLWMYAYDELGKLVGEHNIMDLLNSAYYRAGGLYNFFHLLRCIMDQSYRPYIKQWPENAIDKELEKLEVSGDSVRGEMLCVLSAYLMIEHTDLSEKHKDFLEEQLEQNWDYLTNVYSFMVRRIVGSHFKGFVQIINNVAVAQSFHPYVHIFRKAVLMRKDELFVTPKSKEKLARHMAKLEDILKTTSQREDLDELCNIIFGSDFEEMMKTRYMSYDELDEQRRELQDSVGKLSSEMEKVTKKFAEAVESRVPVDLIETQLLRLDPSTASAIFGNLSLLLAKDPAWAKIQPELSEKIMQKFMPQTPVVNCGTYYGEGAMHEDHRSQVYLAPESNASNKMMLDSKTNRQ</sequence>
<feature type="coiled-coil region" evidence="1">
    <location>
        <begin position="295"/>
        <end position="322"/>
    </location>
</feature>
<protein>
    <submittedName>
        <fullName evidence="2">Uncharacterized protein</fullName>
    </submittedName>
</protein>
<proteinExistence type="predicted"/>
<reference evidence="2" key="1">
    <citation type="submission" date="2022-07" db="EMBL/GenBank/DDBJ databases">
        <title>Prevotella copri.</title>
        <authorList>
            <person name="Yang C."/>
        </authorList>
    </citation>
    <scope>NUCLEOTIDE SEQUENCE</scope>
    <source>
        <strain evidence="2">HF2107</strain>
    </source>
</reference>
<keyword evidence="1" id="KW-0175">Coiled coil</keyword>
<evidence type="ECO:0000256" key="1">
    <source>
        <dbReference type="SAM" id="Coils"/>
    </source>
</evidence>
<evidence type="ECO:0000313" key="3">
    <source>
        <dbReference type="Proteomes" id="UP001205531"/>
    </source>
</evidence>
<dbReference type="RefSeq" id="WP_254952988.1">
    <property type="nucleotide sequence ID" value="NZ_JANDWY010000021.1"/>
</dbReference>
<organism evidence="2 3">
    <name type="scientific">Segatella copri</name>
    <dbReference type="NCBI Taxonomy" id="165179"/>
    <lineage>
        <taxon>Bacteria</taxon>
        <taxon>Pseudomonadati</taxon>
        <taxon>Bacteroidota</taxon>
        <taxon>Bacteroidia</taxon>
        <taxon>Bacteroidales</taxon>
        <taxon>Prevotellaceae</taxon>
        <taxon>Segatella</taxon>
    </lineage>
</organism>
<accession>A0AAW5IN12</accession>
<name>A0AAW5IN12_9BACT</name>
<comment type="caution">
    <text evidence="2">The sequence shown here is derived from an EMBL/GenBank/DDBJ whole genome shotgun (WGS) entry which is preliminary data.</text>
</comment>
<dbReference type="EMBL" id="JANDWZ010000026">
    <property type="protein sequence ID" value="MCP9565107.1"/>
    <property type="molecule type" value="Genomic_DNA"/>
</dbReference>
<dbReference type="Proteomes" id="UP001205531">
    <property type="component" value="Unassembled WGS sequence"/>
</dbReference>
<dbReference type="AlphaFoldDB" id="A0AAW5IN12"/>
<evidence type="ECO:0000313" key="2">
    <source>
        <dbReference type="EMBL" id="MCP9565107.1"/>
    </source>
</evidence>
<gene>
    <name evidence="2" type="ORF">NNC64_11185</name>
</gene>